<dbReference type="AlphaFoldDB" id="A0A0S4LEU4"/>
<dbReference type="Proteomes" id="UP000198736">
    <property type="component" value="Unassembled WGS sequence"/>
</dbReference>
<dbReference type="InterPro" id="IPR041657">
    <property type="entry name" value="HTH_17"/>
</dbReference>
<dbReference type="RefSeq" id="WP_090895754.1">
    <property type="nucleotide sequence ID" value="NZ_CZPZ01000009.1"/>
</dbReference>
<keyword evidence="3" id="KW-1185">Reference proteome</keyword>
<accession>A0A0S4LEU4</accession>
<evidence type="ECO:0000259" key="1">
    <source>
        <dbReference type="Pfam" id="PF12728"/>
    </source>
</evidence>
<evidence type="ECO:0000313" key="3">
    <source>
        <dbReference type="Proteomes" id="UP000198736"/>
    </source>
</evidence>
<dbReference type="EMBL" id="CZPZ01000009">
    <property type="protein sequence ID" value="CUS34454.1"/>
    <property type="molecule type" value="Genomic_DNA"/>
</dbReference>
<sequence>MNLLDTNRIWFWPSEVAKIGHVSKQTVYHWVQEGKITTILKMRPFKIRREEVEQILNRG</sequence>
<feature type="domain" description="Helix-turn-helix" evidence="1">
    <location>
        <begin position="13"/>
        <end position="58"/>
    </location>
</feature>
<dbReference type="OrthoDB" id="515428at2"/>
<protein>
    <recommendedName>
        <fullName evidence="1">Helix-turn-helix domain-containing protein</fullName>
    </recommendedName>
</protein>
<organism evidence="2 3">
    <name type="scientific">Candidatus Nitrospira nitrificans</name>
    <dbReference type="NCBI Taxonomy" id="1742973"/>
    <lineage>
        <taxon>Bacteria</taxon>
        <taxon>Pseudomonadati</taxon>
        <taxon>Nitrospirota</taxon>
        <taxon>Nitrospiria</taxon>
        <taxon>Nitrospirales</taxon>
        <taxon>Nitrospiraceae</taxon>
        <taxon>Nitrospira</taxon>
    </lineage>
</organism>
<evidence type="ECO:0000313" key="2">
    <source>
        <dbReference type="EMBL" id="CUS34454.1"/>
    </source>
</evidence>
<proteinExistence type="predicted"/>
<reference evidence="3" key="1">
    <citation type="submission" date="2015-10" db="EMBL/GenBank/DDBJ databases">
        <authorList>
            <person name="Luecker S."/>
            <person name="Luecker S."/>
        </authorList>
    </citation>
    <scope>NUCLEOTIDE SEQUENCE [LARGE SCALE GENOMIC DNA]</scope>
</reference>
<name>A0A0S4LEU4_9BACT</name>
<gene>
    <name evidence="2" type="ORF">COMA2_170014</name>
</gene>
<dbReference type="Pfam" id="PF12728">
    <property type="entry name" value="HTH_17"/>
    <property type="match status" value="1"/>
</dbReference>